<proteinExistence type="predicted"/>
<sequence>FSENGKQLAYLSASNAPNPYRNHKLNIMTWRTKKSEMIASDFDRSIQNPTWIGSSKLAMSYDDFGKRKLATISTSGKIKDLTDTVSGSTLGRPYLSG</sequence>
<reference evidence="2" key="2">
    <citation type="submission" date="2019-06" db="EMBL/GenBank/DDBJ databases">
        <title>Co-occurence of chitin degradation, pigmentation and bioactivity in marine Pseudoalteromonas.</title>
        <authorList>
            <person name="Sonnenschein E.C."/>
            <person name="Bech P.K."/>
        </authorList>
    </citation>
    <scope>NUCLEOTIDE SEQUENCE [LARGE SCALE GENOMIC DNA]</scope>
    <source>
        <strain evidence="2">S2897</strain>
    </source>
</reference>
<organism evidence="1 2">
    <name type="scientific">Pseudoalteromonas ruthenica</name>
    <dbReference type="NCBI Taxonomy" id="151081"/>
    <lineage>
        <taxon>Bacteria</taxon>
        <taxon>Pseudomonadati</taxon>
        <taxon>Pseudomonadota</taxon>
        <taxon>Gammaproteobacteria</taxon>
        <taxon>Alteromonadales</taxon>
        <taxon>Pseudoalteromonadaceae</taxon>
        <taxon>Pseudoalteromonas</taxon>
    </lineage>
</organism>
<name>A0A5S3XYA5_9GAMM</name>
<gene>
    <name evidence="1" type="ORF">CWC05_24530</name>
</gene>
<dbReference type="EMBL" id="PNCG01001219">
    <property type="protein sequence ID" value="TMP64364.1"/>
    <property type="molecule type" value="Genomic_DNA"/>
</dbReference>
<dbReference type="Proteomes" id="UP000305874">
    <property type="component" value="Unassembled WGS sequence"/>
</dbReference>
<protein>
    <submittedName>
        <fullName evidence="1">Peptidase S9 family protein</fullName>
    </submittedName>
</protein>
<evidence type="ECO:0000313" key="1">
    <source>
        <dbReference type="EMBL" id="TMP64364.1"/>
    </source>
</evidence>
<feature type="non-terminal residue" evidence="1">
    <location>
        <position position="97"/>
    </location>
</feature>
<dbReference type="AlphaFoldDB" id="A0A5S3XYA5"/>
<dbReference type="SUPFAM" id="SSF82171">
    <property type="entry name" value="DPP6 N-terminal domain-like"/>
    <property type="match status" value="1"/>
</dbReference>
<comment type="caution">
    <text evidence="1">The sequence shown here is derived from an EMBL/GenBank/DDBJ whole genome shotgun (WGS) entry which is preliminary data.</text>
</comment>
<reference evidence="1 2" key="1">
    <citation type="submission" date="2017-12" db="EMBL/GenBank/DDBJ databases">
        <authorList>
            <person name="Paulsen S."/>
            <person name="Gram L.K."/>
        </authorList>
    </citation>
    <scope>NUCLEOTIDE SEQUENCE [LARGE SCALE GENOMIC DNA]</scope>
    <source>
        <strain evidence="1 2">S2897</strain>
    </source>
</reference>
<evidence type="ECO:0000313" key="2">
    <source>
        <dbReference type="Proteomes" id="UP000305874"/>
    </source>
</evidence>
<accession>A0A5S3XYA5</accession>
<feature type="non-terminal residue" evidence="1">
    <location>
        <position position="1"/>
    </location>
</feature>